<evidence type="ECO:0000313" key="1">
    <source>
        <dbReference type="EMBL" id="KAJ1131646.1"/>
    </source>
</evidence>
<comment type="caution">
    <text evidence="1">The sequence shown here is derived from an EMBL/GenBank/DDBJ whole genome shotgun (WGS) entry which is preliminary data.</text>
</comment>
<proteinExistence type="predicted"/>
<organism evidence="1 2">
    <name type="scientific">Pleurodeles waltl</name>
    <name type="common">Iberian ribbed newt</name>
    <dbReference type="NCBI Taxonomy" id="8319"/>
    <lineage>
        <taxon>Eukaryota</taxon>
        <taxon>Metazoa</taxon>
        <taxon>Chordata</taxon>
        <taxon>Craniata</taxon>
        <taxon>Vertebrata</taxon>
        <taxon>Euteleostomi</taxon>
        <taxon>Amphibia</taxon>
        <taxon>Batrachia</taxon>
        <taxon>Caudata</taxon>
        <taxon>Salamandroidea</taxon>
        <taxon>Salamandridae</taxon>
        <taxon>Pleurodelinae</taxon>
        <taxon>Pleurodeles</taxon>
    </lineage>
</organism>
<dbReference type="Proteomes" id="UP001066276">
    <property type="component" value="Chromosome 7"/>
</dbReference>
<keyword evidence="2" id="KW-1185">Reference proteome</keyword>
<dbReference type="AlphaFoldDB" id="A0AAV7PTL5"/>
<sequence>MLCGDHERQEGSEYSAQTTSATKGVDVVYIPQVPTKKYIIFTAHTFLEDIGHITPGSSLDPPLAEHYLILQQQRSTGPSLLPRASRRLLDPMPIRAAFNSPLRRARSHRPFVVGLWPQAAALASEPGALISRVPVAILGSSRPPQPDDSSQISHCHVRLSSPGCLRGPSRILGCIRGGPRALWVAGFYGVGDYRRQPHRDTSSANSVPPSSLLQH</sequence>
<protein>
    <submittedName>
        <fullName evidence="1">Uncharacterized protein</fullName>
    </submittedName>
</protein>
<name>A0AAV7PTL5_PLEWA</name>
<reference evidence="1" key="1">
    <citation type="journal article" date="2022" name="bioRxiv">
        <title>Sequencing and chromosome-scale assembly of the giantPleurodeles waltlgenome.</title>
        <authorList>
            <person name="Brown T."/>
            <person name="Elewa A."/>
            <person name="Iarovenko S."/>
            <person name="Subramanian E."/>
            <person name="Araus A.J."/>
            <person name="Petzold A."/>
            <person name="Susuki M."/>
            <person name="Suzuki K.-i.T."/>
            <person name="Hayashi T."/>
            <person name="Toyoda A."/>
            <person name="Oliveira C."/>
            <person name="Osipova E."/>
            <person name="Leigh N.D."/>
            <person name="Simon A."/>
            <person name="Yun M.H."/>
        </authorList>
    </citation>
    <scope>NUCLEOTIDE SEQUENCE</scope>
    <source>
        <strain evidence="1">20211129_DDA</strain>
        <tissue evidence="1">Liver</tissue>
    </source>
</reference>
<accession>A0AAV7PTL5</accession>
<dbReference type="EMBL" id="JANPWB010000011">
    <property type="protein sequence ID" value="KAJ1131646.1"/>
    <property type="molecule type" value="Genomic_DNA"/>
</dbReference>
<gene>
    <name evidence="1" type="ORF">NDU88_009981</name>
</gene>
<evidence type="ECO:0000313" key="2">
    <source>
        <dbReference type="Proteomes" id="UP001066276"/>
    </source>
</evidence>